<reference evidence="3" key="1">
    <citation type="submission" date="2022-07" db="EMBL/GenBank/DDBJ databases">
        <authorList>
            <person name="Macas J."/>
            <person name="Novak P."/>
            <person name="Neumann P."/>
        </authorList>
    </citation>
    <scope>NUCLEOTIDE SEQUENCE</scope>
</reference>
<keyword evidence="4" id="KW-1185">Reference proteome</keyword>
<evidence type="ECO:0000313" key="2">
    <source>
        <dbReference type="EMBL" id="CAH9115871.1"/>
    </source>
</evidence>
<dbReference type="Proteomes" id="UP001152523">
    <property type="component" value="Unassembled WGS sequence"/>
</dbReference>
<dbReference type="SMART" id="SM00579">
    <property type="entry name" value="FBD"/>
    <property type="match status" value="1"/>
</dbReference>
<dbReference type="AlphaFoldDB" id="A0AAV0GJH1"/>
<comment type="caution">
    <text evidence="3">The sequence shown here is derived from an EMBL/GenBank/DDBJ whole genome shotgun (WGS) entry which is preliminary data.</text>
</comment>
<gene>
    <name evidence="2" type="ORF">CEPIT_LOCUS21280</name>
    <name evidence="3" type="ORF">CEPIT_LOCUS44204</name>
</gene>
<sequence>MIPIAVNLHVITLDELCFCFPEPLALVIQLLQKSPKLSQLEVETAHESWSRDYCPSILEKRDTWFSDQHLCKLKTLQVKEFRGSRTQMHLIKIILSASPALEEVVIMKSKNYPLDLSEALEITTKMIRSPRASPKAQVIILDTK</sequence>
<evidence type="ECO:0000313" key="3">
    <source>
        <dbReference type="EMBL" id="CAH9148056.1"/>
    </source>
</evidence>
<dbReference type="InterPro" id="IPR006566">
    <property type="entry name" value="FBD"/>
</dbReference>
<protein>
    <recommendedName>
        <fullName evidence="1">FBD domain-containing protein</fullName>
    </recommendedName>
</protein>
<organism evidence="3 4">
    <name type="scientific">Cuscuta epithymum</name>
    <dbReference type="NCBI Taxonomy" id="186058"/>
    <lineage>
        <taxon>Eukaryota</taxon>
        <taxon>Viridiplantae</taxon>
        <taxon>Streptophyta</taxon>
        <taxon>Embryophyta</taxon>
        <taxon>Tracheophyta</taxon>
        <taxon>Spermatophyta</taxon>
        <taxon>Magnoliopsida</taxon>
        <taxon>eudicotyledons</taxon>
        <taxon>Gunneridae</taxon>
        <taxon>Pentapetalae</taxon>
        <taxon>asterids</taxon>
        <taxon>lamiids</taxon>
        <taxon>Solanales</taxon>
        <taxon>Convolvulaceae</taxon>
        <taxon>Cuscuteae</taxon>
        <taxon>Cuscuta</taxon>
        <taxon>Cuscuta subgen. Cuscuta</taxon>
    </lineage>
</organism>
<dbReference type="EMBL" id="CAMAPF010000256">
    <property type="protein sequence ID" value="CAH9115871.1"/>
    <property type="molecule type" value="Genomic_DNA"/>
</dbReference>
<feature type="domain" description="FBD" evidence="1">
    <location>
        <begin position="67"/>
        <end position="141"/>
    </location>
</feature>
<accession>A0AAV0GJH1</accession>
<name>A0AAV0GJH1_9ASTE</name>
<evidence type="ECO:0000313" key="4">
    <source>
        <dbReference type="Proteomes" id="UP001152523"/>
    </source>
</evidence>
<dbReference type="EMBL" id="CAMAPF010001148">
    <property type="protein sequence ID" value="CAH9148056.1"/>
    <property type="molecule type" value="Genomic_DNA"/>
</dbReference>
<proteinExistence type="predicted"/>
<evidence type="ECO:0000259" key="1">
    <source>
        <dbReference type="SMART" id="SM00579"/>
    </source>
</evidence>